<name>A0A3A8E5E2_9GAMM</name>
<keyword evidence="2" id="KW-1185">Reference proteome</keyword>
<comment type="caution">
    <text evidence="1">The sequence shown here is derived from an EMBL/GenBank/DDBJ whole genome shotgun (WGS) entry which is preliminary data.</text>
</comment>
<evidence type="ECO:0000313" key="2">
    <source>
        <dbReference type="Proteomes" id="UP000269001"/>
    </source>
</evidence>
<dbReference type="EMBL" id="RAXU01000041">
    <property type="protein sequence ID" value="RKG30057.1"/>
    <property type="molecule type" value="Genomic_DNA"/>
</dbReference>
<dbReference type="Proteomes" id="UP000269001">
    <property type="component" value="Unassembled WGS sequence"/>
</dbReference>
<protein>
    <submittedName>
        <fullName evidence="1">Uncharacterized protein</fullName>
    </submittedName>
</protein>
<gene>
    <name evidence="1" type="ORF">D7V21_16600</name>
</gene>
<evidence type="ECO:0000313" key="1">
    <source>
        <dbReference type="EMBL" id="RKG30057.1"/>
    </source>
</evidence>
<proteinExistence type="predicted"/>
<dbReference type="AlphaFoldDB" id="A0A3A8E5E2"/>
<sequence length="96" mass="10569">MSFMDIQTEVAPIEVAKLVEDAIFWFEQRIEALNDIVESEGHVILASQNGSESKMNAEQSTAFRAGIATAISIIGKFPLSLDRPTSQPFVPDELDD</sequence>
<accession>A0A3A8E5E2</accession>
<organism evidence="1 2">
    <name type="scientific">Acinetobacter guerrae</name>
    <dbReference type="NCBI Taxonomy" id="1843371"/>
    <lineage>
        <taxon>Bacteria</taxon>
        <taxon>Pseudomonadati</taxon>
        <taxon>Pseudomonadota</taxon>
        <taxon>Gammaproteobacteria</taxon>
        <taxon>Moraxellales</taxon>
        <taxon>Moraxellaceae</taxon>
        <taxon>Acinetobacter</taxon>
    </lineage>
</organism>
<reference evidence="1 2" key="1">
    <citation type="submission" date="2018-09" db="EMBL/GenBank/DDBJ databases">
        <title>The draft genome of Acinetobacter spp. strains.</title>
        <authorList>
            <person name="Qin J."/>
            <person name="Feng Y."/>
            <person name="Zong Z."/>
        </authorList>
    </citation>
    <scope>NUCLEOTIDE SEQUENCE [LARGE SCALE GENOMIC DNA]</scope>
    <source>
        <strain evidence="1 2">WCHAc060096</strain>
    </source>
</reference>